<organism evidence="2">
    <name type="scientific">marine sediment metagenome</name>
    <dbReference type="NCBI Taxonomy" id="412755"/>
    <lineage>
        <taxon>unclassified sequences</taxon>
        <taxon>metagenomes</taxon>
        <taxon>ecological metagenomes</taxon>
    </lineage>
</organism>
<protein>
    <submittedName>
        <fullName evidence="2">Uncharacterized protein</fullName>
    </submittedName>
</protein>
<feature type="compositionally biased region" description="Acidic residues" evidence="1">
    <location>
        <begin position="1"/>
        <end position="10"/>
    </location>
</feature>
<evidence type="ECO:0000313" key="2">
    <source>
        <dbReference type="EMBL" id="GAJ19704.1"/>
    </source>
</evidence>
<feature type="region of interest" description="Disordered" evidence="1">
    <location>
        <begin position="1"/>
        <end position="36"/>
    </location>
</feature>
<gene>
    <name evidence="2" type="ORF">S12H4_62555</name>
</gene>
<sequence>SIDEADEDKESEAQISPRPKQKVSKARGLVKVSGFK</sequence>
<dbReference type="EMBL" id="BARW01042026">
    <property type="protein sequence ID" value="GAJ19704.1"/>
    <property type="molecule type" value="Genomic_DNA"/>
</dbReference>
<name>X1UQC7_9ZZZZ</name>
<comment type="caution">
    <text evidence="2">The sequence shown here is derived from an EMBL/GenBank/DDBJ whole genome shotgun (WGS) entry which is preliminary data.</text>
</comment>
<accession>X1UQC7</accession>
<dbReference type="AlphaFoldDB" id="X1UQC7"/>
<evidence type="ECO:0000256" key="1">
    <source>
        <dbReference type="SAM" id="MobiDB-lite"/>
    </source>
</evidence>
<feature type="non-terminal residue" evidence="2">
    <location>
        <position position="1"/>
    </location>
</feature>
<proteinExistence type="predicted"/>
<reference evidence="2" key="1">
    <citation type="journal article" date="2014" name="Front. Microbiol.">
        <title>High frequency of phylogenetically diverse reductive dehalogenase-homologous genes in deep subseafloor sedimentary metagenomes.</title>
        <authorList>
            <person name="Kawai M."/>
            <person name="Futagami T."/>
            <person name="Toyoda A."/>
            <person name="Takaki Y."/>
            <person name="Nishi S."/>
            <person name="Hori S."/>
            <person name="Arai W."/>
            <person name="Tsubouchi T."/>
            <person name="Morono Y."/>
            <person name="Uchiyama I."/>
            <person name="Ito T."/>
            <person name="Fujiyama A."/>
            <person name="Inagaki F."/>
            <person name="Takami H."/>
        </authorList>
    </citation>
    <scope>NUCLEOTIDE SEQUENCE</scope>
    <source>
        <strain evidence="2">Expedition CK06-06</strain>
    </source>
</reference>